<keyword evidence="1" id="KW-0175">Coiled coil</keyword>
<gene>
    <name evidence="4" type="ORF">ABRY90_13000</name>
    <name evidence="5" type="ORF">ABRZ10_07155</name>
</gene>
<dbReference type="InterPro" id="IPR019080">
    <property type="entry name" value="YqaJ_viral_recombinase"/>
</dbReference>
<feature type="region of interest" description="Disordered" evidence="2">
    <location>
        <begin position="444"/>
        <end position="467"/>
    </location>
</feature>
<proteinExistence type="predicted"/>
<dbReference type="Gene3D" id="3.90.320.10">
    <property type="match status" value="1"/>
</dbReference>
<feature type="domain" description="YqaJ viral recombinase" evidence="3">
    <location>
        <begin position="12"/>
        <end position="148"/>
    </location>
</feature>
<evidence type="ECO:0000259" key="3">
    <source>
        <dbReference type="Pfam" id="PF09588"/>
    </source>
</evidence>
<dbReference type="EMBL" id="CP158258">
    <property type="protein sequence ID" value="XDJ58160.1"/>
    <property type="molecule type" value="Genomic_DNA"/>
</dbReference>
<dbReference type="EMBL" id="CP158265">
    <property type="protein sequence ID" value="XDJ75978.1"/>
    <property type="molecule type" value="Genomic_DNA"/>
</dbReference>
<evidence type="ECO:0000256" key="2">
    <source>
        <dbReference type="SAM" id="MobiDB-lite"/>
    </source>
</evidence>
<evidence type="ECO:0000313" key="4">
    <source>
        <dbReference type="EMBL" id="XDJ58160.1"/>
    </source>
</evidence>
<reference evidence="4" key="1">
    <citation type="submission" date="2024-05" db="EMBL/GenBank/DDBJ databases">
        <authorList>
            <person name="Luo Y.-C."/>
            <person name="Nicholds J."/>
            <person name="Mortimer T."/>
            <person name="Maboni G."/>
        </authorList>
    </citation>
    <scope>NUCLEOTIDE SEQUENCE</scope>
    <source>
        <strain evidence="5">143769</strain>
        <strain evidence="4">148131</strain>
    </source>
</reference>
<feature type="coiled-coil region" evidence="1">
    <location>
        <begin position="253"/>
        <end position="311"/>
    </location>
</feature>
<evidence type="ECO:0000313" key="5">
    <source>
        <dbReference type="EMBL" id="XDJ75978.1"/>
    </source>
</evidence>
<protein>
    <submittedName>
        <fullName evidence="4">YqaJ viral recombinase family protein</fullName>
    </submittedName>
</protein>
<organism evidence="4">
    <name type="scientific">Castellaniella ginsengisoli</name>
    <dbReference type="NCBI Taxonomy" id="546114"/>
    <lineage>
        <taxon>Bacteria</taxon>
        <taxon>Pseudomonadati</taxon>
        <taxon>Pseudomonadota</taxon>
        <taxon>Betaproteobacteria</taxon>
        <taxon>Burkholderiales</taxon>
        <taxon>Alcaligenaceae</taxon>
        <taxon>Castellaniella</taxon>
    </lineage>
</organism>
<feature type="compositionally biased region" description="Low complexity" evidence="2">
    <location>
        <begin position="444"/>
        <end position="465"/>
    </location>
</feature>
<dbReference type="RefSeq" id="WP_368647997.1">
    <property type="nucleotide sequence ID" value="NZ_CP158258.1"/>
</dbReference>
<name>A0AB39DVV7_9BURK</name>
<dbReference type="InterPro" id="IPR011335">
    <property type="entry name" value="Restrct_endonuc-II-like"/>
</dbReference>
<dbReference type="SUPFAM" id="SSF52980">
    <property type="entry name" value="Restriction endonuclease-like"/>
    <property type="match status" value="1"/>
</dbReference>
<sequence>MKIHNLIQGSPEWLAFRLTKHGASEAAAMLGVSTKVKRSELLHMKATGLPQEFSDWVQRNILDYGHEVEALARPIVERTVGEDLYPATCSNEDEGGNLSASCDGLTMLGDTVFEHKQWNEALAESVRAGVLPEEHKPQTQQQLLITGANVLKFVVSDGTEENMVMMDVYPDPEYQRRIVAGWRQFDEDLANYTPEPAEAPVTAQAQEALPAVFAQVSGSLSVTSNLDMFGEALRAFVERIPKEPETDQDFADTEAACKTLKTAEEKLAAAEDSALASLTNVEQMRRTVATLKDLARQTRLASEKLVKARKEAIRTEIVTTARQQFSAFLAGLQGETRVRLQIGMPDFAGAIKGLKTLSSIKDAVGTALANAKIEANEYAADIRSKLTKFDDLVPAEYRGLFRDLDDLVTMAPNHFEAAVVARVDQQKKIDDERRQIIEDEAKAKAAAATVAPPHAHAAPVAQPTPLHGAHGEVAYTAQGQSAAAAAPAPQADEPATLRLGQINERLAPISLSAQGLADLGITHSATDKAAKLYRESDFQRICRALIERIEQACSMEAA</sequence>
<evidence type="ECO:0000256" key="1">
    <source>
        <dbReference type="SAM" id="Coils"/>
    </source>
</evidence>
<dbReference type="InterPro" id="IPR011604">
    <property type="entry name" value="PDDEXK-like_dom_sf"/>
</dbReference>
<accession>A0AB39DVV7</accession>
<dbReference type="AlphaFoldDB" id="A0AB39DVV7"/>
<dbReference type="Pfam" id="PF09588">
    <property type="entry name" value="YqaJ"/>
    <property type="match status" value="1"/>
</dbReference>